<proteinExistence type="predicted"/>
<evidence type="ECO:0000313" key="1">
    <source>
        <dbReference type="EMBL" id="GAA1914812.1"/>
    </source>
</evidence>
<evidence type="ECO:0000313" key="2">
    <source>
        <dbReference type="Proteomes" id="UP001501303"/>
    </source>
</evidence>
<dbReference type="Proteomes" id="UP001501303">
    <property type="component" value="Unassembled WGS sequence"/>
</dbReference>
<protein>
    <recommendedName>
        <fullName evidence="3">Immunity protein 35 domain-containing protein</fullName>
    </recommendedName>
</protein>
<evidence type="ECO:0008006" key="3">
    <source>
        <dbReference type="Google" id="ProtNLM"/>
    </source>
</evidence>
<dbReference type="EMBL" id="BAAAMJ010000026">
    <property type="protein sequence ID" value="GAA1914812.1"/>
    <property type="molecule type" value="Genomic_DNA"/>
</dbReference>
<organism evidence="1 2">
    <name type="scientific">Streptomyces sodiiphilus</name>
    <dbReference type="NCBI Taxonomy" id="226217"/>
    <lineage>
        <taxon>Bacteria</taxon>
        <taxon>Bacillati</taxon>
        <taxon>Actinomycetota</taxon>
        <taxon>Actinomycetes</taxon>
        <taxon>Kitasatosporales</taxon>
        <taxon>Streptomycetaceae</taxon>
        <taxon>Streptomyces</taxon>
    </lineage>
</organism>
<name>A0ABN2P8Q8_9ACTN</name>
<gene>
    <name evidence="1" type="ORF">GCM10009716_25360</name>
</gene>
<comment type="caution">
    <text evidence="1">The sequence shown here is derived from an EMBL/GenBank/DDBJ whole genome shotgun (WGS) entry which is preliminary data.</text>
</comment>
<dbReference type="RefSeq" id="WP_344261610.1">
    <property type="nucleotide sequence ID" value="NZ_BAAAMJ010000026.1"/>
</dbReference>
<sequence length="107" mass="11883">MATVVPDTLPQEFVQEIRDLVSDTAPRVFALVHHTPATEDPADLDAYVAAWGIEYQDGGVVVMGEEGRRLMRLRSVDRAVWWLTRLTGGPIRLERPGAERAPAPPDH</sequence>
<keyword evidence="2" id="KW-1185">Reference proteome</keyword>
<accession>A0ABN2P8Q8</accession>
<reference evidence="1 2" key="1">
    <citation type="journal article" date="2019" name="Int. J. Syst. Evol. Microbiol.">
        <title>The Global Catalogue of Microorganisms (GCM) 10K type strain sequencing project: providing services to taxonomists for standard genome sequencing and annotation.</title>
        <authorList>
            <consortium name="The Broad Institute Genomics Platform"/>
            <consortium name="The Broad Institute Genome Sequencing Center for Infectious Disease"/>
            <person name="Wu L."/>
            <person name="Ma J."/>
        </authorList>
    </citation>
    <scope>NUCLEOTIDE SEQUENCE [LARGE SCALE GENOMIC DNA]</scope>
    <source>
        <strain evidence="1 2">JCM 13581</strain>
    </source>
</reference>